<keyword evidence="7" id="KW-1185">Reference proteome</keyword>
<dbReference type="GO" id="GO:0008236">
    <property type="term" value="F:serine-type peptidase activity"/>
    <property type="evidence" value="ECO:0007669"/>
    <property type="project" value="UniProtKB-KW"/>
</dbReference>
<evidence type="ECO:0000256" key="4">
    <source>
        <dbReference type="ARBA" id="ARBA00022825"/>
    </source>
</evidence>
<gene>
    <name evidence="6" type="primary">sppA</name>
    <name evidence="6" type="ORF">OE105_08645</name>
</gene>
<evidence type="ECO:0000256" key="1">
    <source>
        <dbReference type="ARBA" id="ARBA00008683"/>
    </source>
</evidence>
<proteinExistence type="inferred from homology"/>
<accession>A0A9E8LY38</accession>
<dbReference type="InterPro" id="IPR004635">
    <property type="entry name" value="Pept_S49_SppA"/>
</dbReference>
<dbReference type="SUPFAM" id="SSF52096">
    <property type="entry name" value="ClpP/crotonase"/>
    <property type="match status" value="1"/>
</dbReference>
<dbReference type="Proteomes" id="UP001164726">
    <property type="component" value="Chromosome"/>
</dbReference>
<evidence type="ECO:0000313" key="7">
    <source>
        <dbReference type="Proteomes" id="UP001164726"/>
    </source>
</evidence>
<keyword evidence="4" id="KW-0720">Serine protease</keyword>
<dbReference type="EMBL" id="CP106877">
    <property type="protein sequence ID" value="WAA11689.1"/>
    <property type="molecule type" value="Genomic_DNA"/>
</dbReference>
<sequence length="334" mass="37293">MNAKRWIALGIAVLMFFISVVTSVTTFFTIGDGRKALEEWLSADEEFSEEVIEEGDLTKKIVVLEVNGTIQDGGSSLLTYVDYNHQLFLEQLKTAKEDSTVKGIVLRVNTPGGGVVESAEIHDRLTEILEDTEKPIYVSMGTMAASGGYYISAPATKIFASKETITGSIGVIMQSYNMTELADKLGVDTITIKSGQYKDILNPTREMTEEEKKILQEMIDNTYEEFVKVIADGRNMSEEEVKKIADGRIYDGRQAKELNLIDEFGFLDDTIEAMKNDYNLKNAQVVRYVANDLGIGSILGLTMNKMLGNNPELTIVNQLLNHHHSPRLMYLYSE</sequence>
<dbReference type="KEGG" id="fhl:OE105_08645"/>
<comment type="similarity">
    <text evidence="1">Belongs to the peptidase S49 family.</text>
</comment>
<dbReference type="PANTHER" id="PTHR42987:SF7">
    <property type="entry name" value="SIGNAL PEPTIDE PEPTIDASE SPPA-RELATED"/>
    <property type="match status" value="1"/>
</dbReference>
<dbReference type="Gene3D" id="3.90.226.10">
    <property type="entry name" value="2-enoyl-CoA Hydratase, Chain A, domain 1"/>
    <property type="match status" value="2"/>
</dbReference>
<dbReference type="InterPro" id="IPR047272">
    <property type="entry name" value="S49_SppA_C"/>
</dbReference>
<organism evidence="6 7">
    <name type="scientific">Fervidibacillus halotolerans</name>
    <dbReference type="NCBI Taxonomy" id="2980027"/>
    <lineage>
        <taxon>Bacteria</taxon>
        <taxon>Bacillati</taxon>
        <taxon>Bacillota</taxon>
        <taxon>Bacilli</taxon>
        <taxon>Bacillales</taxon>
        <taxon>Bacillaceae</taxon>
        <taxon>Fervidibacillus</taxon>
    </lineage>
</organism>
<dbReference type="GO" id="GO:0006508">
    <property type="term" value="P:proteolysis"/>
    <property type="evidence" value="ECO:0007669"/>
    <property type="project" value="UniProtKB-KW"/>
</dbReference>
<name>A0A9E8LY38_9BACI</name>
<dbReference type="AlphaFoldDB" id="A0A9E8LY38"/>
<dbReference type="Pfam" id="PF01343">
    <property type="entry name" value="Peptidase_S49"/>
    <property type="match status" value="1"/>
</dbReference>
<keyword evidence="3" id="KW-0378">Hydrolase</keyword>
<reference evidence="6" key="1">
    <citation type="submission" date="2022-09" db="EMBL/GenBank/DDBJ databases">
        <title>Complete Genomes of Fervidibacillus albus and Fervidibacillus halotolerans isolated from tidal flat sediments.</title>
        <authorList>
            <person name="Kwon K.K."/>
            <person name="Yang S.-H."/>
            <person name="Park M.J."/>
            <person name="Oh H.-M."/>
        </authorList>
    </citation>
    <scope>NUCLEOTIDE SEQUENCE</scope>
    <source>
        <strain evidence="6">MEBiC13594</strain>
    </source>
</reference>
<evidence type="ECO:0000313" key="6">
    <source>
        <dbReference type="EMBL" id="WAA11689.1"/>
    </source>
</evidence>
<dbReference type="NCBIfam" id="TIGR00706">
    <property type="entry name" value="SppA_dom"/>
    <property type="match status" value="1"/>
</dbReference>
<evidence type="ECO:0000259" key="5">
    <source>
        <dbReference type="Pfam" id="PF01343"/>
    </source>
</evidence>
<evidence type="ECO:0000256" key="2">
    <source>
        <dbReference type="ARBA" id="ARBA00022670"/>
    </source>
</evidence>
<evidence type="ECO:0000256" key="3">
    <source>
        <dbReference type="ARBA" id="ARBA00022801"/>
    </source>
</evidence>
<keyword evidence="2" id="KW-0645">Protease</keyword>
<dbReference type="PANTHER" id="PTHR42987">
    <property type="entry name" value="PEPTIDASE S49"/>
    <property type="match status" value="1"/>
</dbReference>
<protein>
    <submittedName>
        <fullName evidence="6">Signal peptide peptidase SppA</fullName>
    </submittedName>
</protein>
<dbReference type="CDD" id="cd07023">
    <property type="entry name" value="S49_Sppa_N_C"/>
    <property type="match status" value="1"/>
</dbReference>
<dbReference type="RefSeq" id="WP_275419804.1">
    <property type="nucleotide sequence ID" value="NZ_CP106877.1"/>
</dbReference>
<feature type="domain" description="Peptidase S49" evidence="5">
    <location>
        <begin position="130"/>
        <end position="280"/>
    </location>
</feature>
<dbReference type="InterPro" id="IPR029045">
    <property type="entry name" value="ClpP/crotonase-like_dom_sf"/>
</dbReference>
<dbReference type="InterPro" id="IPR002142">
    <property type="entry name" value="Peptidase_S49"/>
</dbReference>